<sequence length="240" mass="26518">MDNNQQLRDFRRSCKDLAETVVREQRRFVCDVSHQLRTPIAVLRATLQESLAAPDAIGSREALQRALSCADRFEAILNDLLVLGRFKVCELDPPAPVDLGALSARVASEYPARLPVRIQTCTGAWVRGSRIQLVRVLENLLNNAQRHAQTSVGLTLEALDHQAVLSVTDDGNGIPSQDRERIFARFTRLEEACRRDPSGSGLGLAISREVAEAHKGTLRVENSLRGARFVLRLPLDGPPV</sequence>
<evidence type="ECO:0000256" key="2">
    <source>
        <dbReference type="ARBA" id="ARBA00004236"/>
    </source>
</evidence>
<evidence type="ECO:0000256" key="6">
    <source>
        <dbReference type="ARBA" id="ARBA00023012"/>
    </source>
</evidence>
<evidence type="ECO:0000256" key="3">
    <source>
        <dbReference type="ARBA" id="ARBA00012438"/>
    </source>
</evidence>
<comment type="caution">
    <text evidence="8">The sequence shown here is derived from an EMBL/GenBank/DDBJ whole genome shotgun (WGS) entry which is preliminary data.</text>
</comment>
<dbReference type="Gene3D" id="3.30.565.10">
    <property type="entry name" value="Histidine kinase-like ATPase, C-terminal domain"/>
    <property type="match status" value="1"/>
</dbReference>
<dbReference type="Proteomes" id="UP000644610">
    <property type="component" value="Unassembled WGS sequence"/>
</dbReference>
<evidence type="ECO:0000256" key="4">
    <source>
        <dbReference type="ARBA" id="ARBA00022553"/>
    </source>
</evidence>
<dbReference type="PRINTS" id="PR00344">
    <property type="entry name" value="BCTRLSENSOR"/>
</dbReference>
<dbReference type="PROSITE" id="PS50109">
    <property type="entry name" value="HIS_KIN"/>
    <property type="match status" value="1"/>
</dbReference>
<protein>
    <recommendedName>
        <fullName evidence="3">histidine kinase</fullName>
        <ecNumber evidence="3">2.7.13.3</ecNumber>
    </recommendedName>
</protein>
<dbReference type="AlphaFoldDB" id="A0A8J3UVZ6"/>
<dbReference type="GO" id="GO:0005886">
    <property type="term" value="C:plasma membrane"/>
    <property type="evidence" value="ECO:0007669"/>
    <property type="project" value="UniProtKB-SubCell"/>
</dbReference>
<dbReference type="CDD" id="cd00082">
    <property type="entry name" value="HisKA"/>
    <property type="match status" value="1"/>
</dbReference>
<evidence type="ECO:0000313" key="9">
    <source>
        <dbReference type="Proteomes" id="UP000644610"/>
    </source>
</evidence>
<evidence type="ECO:0000256" key="1">
    <source>
        <dbReference type="ARBA" id="ARBA00000085"/>
    </source>
</evidence>
<dbReference type="SMART" id="SM00387">
    <property type="entry name" value="HATPase_c"/>
    <property type="match status" value="1"/>
</dbReference>
<evidence type="ECO:0000259" key="7">
    <source>
        <dbReference type="PROSITE" id="PS50109"/>
    </source>
</evidence>
<dbReference type="Gene3D" id="1.10.287.130">
    <property type="match status" value="1"/>
</dbReference>
<dbReference type="EMBL" id="BOOQ01000053">
    <property type="protein sequence ID" value="GII50506.1"/>
    <property type="molecule type" value="Genomic_DNA"/>
</dbReference>
<dbReference type="Pfam" id="PF00512">
    <property type="entry name" value="HisKA"/>
    <property type="match status" value="1"/>
</dbReference>
<dbReference type="InterPro" id="IPR003594">
    <property type="entry name" value="HATPase_dom"/>
</dbReference>
<dbReference type="SUPFAM" id="SSF55874">
    <property type="entry name" value="ATPase domain of HSP90 chaperone/DNA topoisomerase II/histidine kinase"/>
    <property type="match status" value="1"/>
</dbReference>
<reference evidence="8" key="1">
    <citation type="submission" date="2021-01" db="EMBL/GenBank/DDBJ databases">
        <title>Whole genome shotgun sequence of Planotetraspora silvatica NBRC 100141.</title>
        <authorList>
            <person name="Komaki H."/>
            <person name="Tamura T."/>
        </authorList>
    </citation>
    <scope>NUCLEOTIDE SEQUENCE</scope>
    <source>
        <strain evidence="8">NBRC 100141</strain>
    </source>
</reference>
<gene>
    <name evidence="8" type="ORF">Psi02_69300</name>
</gene>
<name>A0A8J3UVZ6_9ACTN</name>
<keyword evidence="5" id="KW-0418">Kinase</keyword>
<dbReference type="CDD" id="cd00075">
    <property type="entry name" value="HATPase"/>
    <property type="match status" value="1"/>
</dbReference>
<dbReference type="InterPro" id="IPR036097">
    <property type="entry name" value="HisK_dim/P_sf"/>
</dbReference>
<feature type="domain" description="Histidine kinase" evidence="7">
    <location>
        <begin position="31"/>
        <end position="237"/>
    </location>
</feature>
<dbReference type="GO" id="GO:0000155">
    <property type="term" value="F:phosphorelay sensor kinase activity"/>
    <property type="evidence" value="ECO:0007669"/>
    <property type="project" value="InterPro"/>
</dbReference>
<dbReference type="SMART" id="SM00388">
    <property type="entry name" value="HisKA"/>
    <property type="match status" value="1"/>
</dbReference>
<dbReference type="InterPro" id="IPR036890">
    <property type="entry name" value="HATPase_C_sf"/>
</dbReference>
<comment type="subcellular location">
    <subcellularLocation>
        <location evidence="2">Cell membrane</location>
    </subcellularLocation>
</comment>
<evidence type="ECO:0000313" key="8">
    <source>
        <dbReference type="EMBL" id="GII50506.1"/>
    </source>
</evidence>
<dbReference type="InterPro" id="IPR004358">
    <property type="entry name" value="Sig_transdc_His_kin-like_C"/>
</dbReference>
<comment type="catalytic activity">
    <reaction evidence="1">
        <text>ATP + protein L-histidine = ADP + protein N-phospho-L-histidine.</text>
        <dbReference type="EC" id="2.7.13.3"/>
    </reaction>
</comment>
<proteinExistence type="predicted"/>
<dbReference type="PANTHER" id="PTHR43547">
    <property type="entry name" value="TWO-COMPONENT HISTIDINE KINASE"/>
    <property type="match status" value="1"/>
</dbReference>
<dbReference type="SUPFAM" id="SSF47384">
    <property type="entry name" value="Homodimeric domain of signal transducing histidine kinase"/>
    <property type="match status" value="1"/>
</dbReference>
<accession>A0A8J3UVZ6</accession>
<organism evidence="8 9">
    <name type="scientific">Planotetraspora silvatica</name>
    <dbReference type="NCBI Taxonomy" id="234614"/>
    <lineage>
        <taxon>Bacteria</taxon>
        <taxon>Bacillati</taxon>
        <taxon>Actinomycetota</taxon>
        <taxon>Actinomycetes</taxon>
        <taxon>Streptosporangiales</taxon>
        <taxon>Streptosporangiaceae</taxon>
        <taxon>Planotetraspora</taxon>
    </lineage>
</organism>
<dbReference type="InterPro" id="IPR003661">
    <property type="entry name" value="HisK_dim/P_dom"/>
</dbReference>
<dbReference type="Pfam" id="PF02518">
    <property type="entry name" value="HATPase_c"/>
    <property type="match status" value="1"/>
</dbReference>
<keyword evidence="5" id="KW-0808">Transferase</keyword>
<keyword evidence="6" id="KW-0902">Two-component regulatory system</keyword>
<dbReference type="InterPro" id="IPR005467">
    <property type="entry name" value="His_kinase_dom"/>
</dbReference>
<keyword evidence="9" id="KW-1185">Reference proteome</keyword>
<dbReference type="PANTHER" id="PTHR43547:SF2">
    <property type="entry name" value="HYBRID SIGNAL TRANSDUCTION HISTIDINE KINASE C"/>
    <property type="match status" value="1"/>
</dbReference>
<dbReference type="EC" id="2.7.13.3" evidence="3"/>
<evidence type="ECO:0000256" key="5">
    <source>
        <dbReference type="ARBA" id="ARBA00022777"/>
    </source>
</evidence>
<keyword evidence="4" id="KW-0597">Phosphoprotein</keyword>